<comment type="caution">
    <text evidence="2">The sequence shown here is derived from an EMBL/GenBank/DDBJ whole genome shotgun (WGS) entry which is preliminary data.</text>
</comment>
<dbReference type="EMBL" id="JAEFBK010000006">
    <property type="protein sequence ID" value="KAG7592644.1"/>
    <property type="molecule type" value="Genomic_DNA"/>
</dbReference>
<comment type="similarity">
    <text evidence="1">Belongs to the bystin family.</text>
</comment>
<dbReference type="PANTHER" id="PTHR12821">
    <property type="entry name" value="BYSTIN"/>
    <property type="match status" value="1"/>
</dbReference>
<dbReference type="GO" id="GO:0030688">
    <property type="term" value="C:preribosome, small subunit precursor"/>
    <property type="evidence" value="ECO:0007669"/>
    <property type="project" value="TreeGrafter"/>
</dbReference>
<dbReference type="GO" id="GO:0006364">
    <property type="term" value="P:rRNA processing"/>
    <property type="evidence" value="ECO:0007669"/>
    <property type="project" value="TreeGrafter"/>
</dbReference>
<gene>
    <name evidence="2" type="ORF">ISN45_Aa01g015080</name>
</gene>
<reference evidence="2 3" key="1">
    <citation type="submission" date="2020-12" db="EMBL/GenBank/DDBJ databases">
        <title>Concerted genomic and epigenomic changes stabilize Arabidopsis allopolyploids.</title>
        <authorList>
            <person name="Chen Z."/>
        </authorList>
    </citation>
    <scope>NUCLEOTIDE SEQUENCE [LARGE SCALE GENOMIC DNA]</scope>
    <source>
        <strain evidence="2">Allo738</strain>
        <tissue evidence="2">Leaf</tissue>
    </source>
</reference>
<evidence type="ECO:0000313" key="2">
    <source>
        <dbReference type="EMBL" id="KAG7592644.1"/>
    </source>
</evidence>
<accession>A0A8T2C6C3</accession>
<proteinExistence type="inferred from homology"/>
<dbReference type="Pfam" id="PF05291">
    <property type="entry name" value="Bystin"/>
    <property type="match status" value="1"/>
</dbReference>
<dbReference type="GO" id="GO:0005730">
    <property type="term" value="C:nucleolus"/>
    <property type="evidence" value="ECO:0007669"/>
    <property type="project" value="TreeGrafter"/>
</dbReference>
<organism evidence="2 3">
    <name type="scientific">Arabidopsis thaliana x Arabidopsis arenosa</name>
    <dbReference type="NCBI Taxonomy" id="1240361"/>
    <lineage>
        <taxon>Eukaryota</taxon>
        <taxon>Viridiplantae</taxon>
        <taxon>Streptophyta</taxon>
        <taxon>Embryophyta</taxon>
        <taxon>Tracheophyta</taxon>
        <taxon>Spermatophyta</taxon>
        <taxon>Magnoliopsida</taxon>
        <taxon>eudicotyledons</taxon>
        <taxon>Gunneridae</taxon>
        <taxon>Pentapetalae</taxon>
        <taxon>rosids</taxon>
        <taxon>malvids</taxon>
        <taxon>Brassicales</taxon>
        <taxon>Brassicaceae</taxon>
        <taxon>Camelineae</taxon>
        <taxon>Arabidopsis</taxon>
    </lineage>
</organism>
<evidence type="ECO:0000256" key="1">
    <source>
        <dbReference type="ARBA" id="ARBA00007114"/>
    </source>
</evidence>
<dbReference type="Proteomes" id="UP000694240">
    <property type="component" value="Chromosome 6"/>
</dbReference>
<protein>
    <submittedName>
        <fullName evidence="2">Bystin</fullName>
    </submittedName>
</protein>
<sequence length="131" mass="15036">MSAFFKQAVYVYGLEDLIDDDDDDEQSQEFQTQLDYQDMTIEEEDKLLDALFSKDGASIANRLSNAITCIKKREKGSAFVAETTSMSMSEASDYFQDLGKLMSEYRHGKLPKPLNKIITKWENWISLLKLT</sequence>
<dbReference type="InterPro" id="IPR007955">
    <property type="entry name" value="Bystin"/>
</dbReference>
<dbReference type="GO" id="GO:0005737">
    <property type="term" value="C:cytoplasm"/>
    <property type="evidence" value="ECO:0007669"/>
    <property type="project" value="TreeGrafter"/>
</dbReference>
<dbReference type="GO" id="GO:0030515">
    <property type="term" value="F:snoRNA binding"/>
    <property type="evidence" value="ECO:0007669"/>
    <property type="project" value="TreeGrafter"/>
</dbReference>
<name>A0A8T2C6C3_9BRAS</name>
<evidence type="ECO:0000313" key="3">
    <source>
        <dbReference type="Proteomes" id="UP000694240"/>
    </source>
</evidence>
<dbReference type="PANTHER" id="PTHR12821:SF0">
    <property type="entry name" value="BYSTIN"/>
    <property type="match status" value="1"/>
</dbReference>
<keyword evidence="3" id="KW-1185">Reference proteome</keyword>
<dbReference type="AlphaFoldDB" id="A0A8T2C6C3"/>